<dbReference type="AlphaFoldDB" id="A0A6C2U8D0"/>
<feature type="region of interest" description="Disordered" evidence="1">
    <location>
        <begin position="118"/>
        <end position="138"/>
    </location>
</feature>
<evidence type="ECO:0000313" key="2">
    <source>
        <dbReference type="EMBL" id="VGO15674.1"/>
    </source>
</evidence>
<dbReference type="EMBL" id="CAAHFG010000002">
    <property type="protein sequence ID" value="VGO15674.1"/>
    <property type="molecule type" value="Genomic_DNA"/>
</dbReference>
<evidence type="ECO:0000256" key="1">
    <source>
        <dbReference type="SAM" id="MobiDB-lite"/>
    </source>
</evidence>
<name>A0A6C2U8D0_PONDE</name>
<accession>A0A6C2U8D0</accession>
<dbReference type="Proteomes" id="UP000366872">
    <property type="component" value="Unassembled WGS sequence"/>
</dbReference>
<sequence length="138" mass="14904">MSKNKLLLFIALIIIGMGTLVVVNHTAVTVADIHHGDWARITHSDGTLSYAPWKAHMSDGAAVASMEKDGFTLEQVTGYGVRISKRSGLHKKAGKGRIHLFDTLETAIRFAKENSIPDQRILRSGDGGEPTGNAGRPE</sequence>
<proteinExistence type="predicted"/>
<protein>
    <submittedName>
        <fullName evidence="2">Uncharacterized protein</fullName>
    </submittedName>
</protein>
<keyword evidence="3" id="KW-1185">Reference proteome</keyword>
<dbReference type="RefSeq" id="WP_136081221.1">
    <property type="nucleotide sequence ID" value="NZ_CAAHFG010000002.1"/>
</dbReference>
<reference evidence="2 3" key="1">
    <citation type="submission" date="2019-04" db="EMBL/GenBank/DDBJ databases">
        <authorList>
            <person name="Van Vliet M D."/>
        </authorList>
    </citation>
    <scope>NUCLEOTIDE SEQUENCE [LARGE SCALE GENOMIC DNA]</scope>
    <source>
        <strain evidence="2 3">F1</strain>
    </source>
</reference>
<evidence type="ECO:0000313" key="3">
    <source>
        <dbReference type="Proteomes" id="UP000366872"/>
    </source>
</evidence>
<organism evidence="2 3">
    <name type="scientific">Pontiella desulfatans</name>
    <dbReference type="NCBI Taxonomy" id="2750659"/>
    <lineage>
        <taxon>Bacteria</taxon>
        <taxon>Pseudomonadati</taxon>
        <taxon>Kiritimatiellota</taxon>
        <taxon>Kiritimatiellia</taxon>
        <taxon>Kiritimatiellales</taxon>
        <taxon>Pontiellaceae</taxon>
        <taxon>Pontiella</taxon>
    </lineage>
</organism>
<gene>
    <name evidence="2" type="ORF">PDESU_04259</name>
</gene>